<feature type="region of interest" description="Disordered" evidence="1">
    <location>
        <begin position="741"/>
        <end position="775"/>
    </location>
</feature>
<reference evidence="2 3" key="1">
    <citation type="submission" date="2024-01" db="EMBL/GenBank/DDBJ databases">
        <title>The genomes of 5 underutilized Papilionoideae crops provide insights into root nodulation and disease resistanc.</title>
        <authorList>
            <person name="Jiang F."/>
        </authorList>
    </citation>
    <scope>NUCLEOTIDE SEQUENCE [LARGE SCALE GENOMIC DNA]</scope>
    <source>
        <strain evidence="2">DUOXIRENSHENG_FW03</strain>
        <tissue evidence="2">Leaves</tissue>
    </source>
</reference>
<feature type="compositionally biased region" description="Basic and acidic residues" evidence="1">
    <location>
        <begin position="848"/>
        <end position="861"/>
    </location>
</feature>
<evidence type="ECO:0000313" key="2">
    <source>
        <dbReference type="EMBL" id="KAK7389802.1"/>
    </source>
</evidence>
<proteinExistence type="predicted"/>
<evidence type="ECO:0000256" key="1">
    <source>
        <dbReference type="SAM" id="MobiDB-lite"/>
    </source>
</evidence>
<feature type="region of interest" description="Disordered" evidence="1">
    <location>
        <begin position="662"/>
        <end position="706"/>
    </location>
</feature>
<dbReference type="PANTHER" id="PTHR34962">
    <property type="entry name" value="EMBRYO DEFECTIVE 1703-RELATED"/>
    <property type="match status" value="1"/>
</dbReference>
<dbReference type="EMBL" id="JAYMYS010000006">
    <property type="protein sequence ID" value="KAK7389802.1"/>
    <property type="molecule type" value="Genomic_DNA"/>
</dbReference>
<accession>A0AAN9XF21</accession>
<keyword evidence="3" id="KW-1185">Reference proteome</keyword>
<gene>
    <name evidence="2" type="ORF">VNO78_25096</name>
</gene>
<feature type="region of interest" description="Disordered" evidence="1">
    <location>
        <begin position="833"/>
        <end position="885"/>
    </location>
</feature>
<name>A0AAN9XF21_PSOTE</name>
<evidence type="ECO:0000313" key="3">
    <source>
        <dbReference type="Proteomes" id="UP001386955"/>
    </source>
</evidence>
<feature type="region of interest" description="Disordered" evidence="1">
    <location>
        <begin position="397"/>
        <end position="419"/>
    </location>
</feature>
<feature type="compositionally biased region" description="Basic and acidic residues" evidence="1">
    <location>
        <begin position="674"/>
        <end position="690"/>
    </location>
</feature>
<feature type="compositionally biased region" description="Basic and acidic residues" evidence="1">
    <location>
        <begin position="762"/>
        <end position="775"/>
    </location>
</feature>
<protein>
    <recommendedName>
        <fullName evidence="4">Embryo defective 1703</fullName>
    </recommendedName>
</protein>
<dbReference type="Proteomes" id="UP001386955">
    <property type="component" value="Unassembled WGS sequence"/>
</dbReference>
<dbReference type="PANTHER" id="PTHR34962:SF1">
    <property type="entry name" value="EMBRYO DEFECTIVE 1703-RELATED"/>
    <property type="match status" value="1"/>
</dbReference>
<sequence>MEILNISSPTTFPIPTFCHPKTLSSKFPPNHTKPTFPFRRTPFSPYLSRSAATKFQTWAHSGRTTNRRNSLRKKLVRDHKVNPNQIPNDPFSVSGNGVEESGVGVQRVSVVDNVVEVEKSKSKLLGESVLWNKLENWVDQYKRDIEYWGVGSGPIFTVYEDPIGGVKRVFVDEDQILKRSKVGRDEIEDFPEVRSKLLNAKNLAKEVESGNNVIARNSSVAKFVVQGKEEGGFVKAVQGFVVKPRLLPRLSGVGRKVLYGLVVVWVAKKLFAFGEGEKEVEYTPMEKEMMRRKIKARKEKEELVKGTVEVVLEPSETPMVEIKRPKLDKEQLRNSILKVKHSTDKLLVHDSADKVKARSTEMDYKVQEIREMARQARKIEGRDDIVVNKDMEMDDPVIEKSSNDNEKKNSQQDDGLSNHRNEVAKESIDSNAVMHSTSVDVPENIDDSVLHEKVPADKGNLYALNAVVLGDSEIKNGNVKPLDTSINGSSVKNESSLKKKTRIIQSVKEARDYLSKKLNKQYSGTGTESKIEPVKENIADLKSSNVIDFNGQKYQSLEKNKMVSKSGTLNGISDFKPLINASEDSNQKDKKLSPRKNEYIKDSGIEPQLEELQKYETTLDHEVGGISTDTRLHVKPENWLEKKLKKDEPIIEQTRGDALDGLSDFKLASNPSRDSNKKDKEFSPTKDDYFKGSSVEPGLGNLHKSDNTLDHEINGIGMETRLPVKPENWPDKILLEAEQSRSDALDGLSDSRPATNPSEDSEQNKEFGTTKDDYVKGAGIEPGIRNHPKSDTTLDHEINGIGTETRLAVKAENFPDKDLLQVEQIRSDALSGLSYSKPATDPSEESDLNNREFGTTKDDYLKNTGVQPGIGNHQKPGTALDSELNGIGRETTVSGKTENWMEKNFHEVEPIVKQIRAGFRNNYMAAKERVNQPLDIPTERESLGGVEDGRELDWMQDDHLRDIVFQVRENELSGRDPFYLMNDEDKDTFFRGLEKKVEKENKNLSHIHEWLHSNIENLDYGADGISIYDPPEKIIPRWKGPPVEKIPEFLNEFLDERKAVSSRNMNPVKKDDGFAKTSADSSLQVKVDGSTAPIKKLKNPKTIIEGSDGSVKVGKKSGKEYWQHTKKWSQGFLDCYNDETDPEIKSVMKDMGKDLDRWITEKEIEEAAELMDKLPDRNRSFMEKKLNKIKREMELFGPQAVVSKYREYADDKEEDYLWWLDLSHILCIELYTVEEGEQKIGLYSLEMATDLELEPKPYHVIAFQDPGDCKNLCYIIQAHMELLGNGHAFVVARPPKDAFREAKANGFGVTVIKKGELQLNIDQPLEEVEEQITEIGSKMYHDMMMKERSVDINTLMKGVFGFSDRTIKRLKRKVKKSRKG</sequence>
<comment type="caution">
    <text evidence="2">The sequence shown here is derived from an EMBL/GenBank/DDBJ whole genome shotgun (WGS) entry which is preliminary data.</text>
</comment>
<organism evidence="2 3">
    <name type="scientific">Psophocarpus tetragonolobus</name>
    <name type="common">Winged bean</name>
    <name type="synonym">Dolichos tetragonolobus</name>
    <dbReference type="NCBI Taxonomy" id="3891"/>
    <lineage>
        <taxon>Eukaryota</taxon>
        <taxon>Viridiplantae</taxon>
        <taxon>Streptophyta</taxon>
        <taxon>Embryophyta</taxon>
        <taxon>Tracheophyta</taxon>
        <taxon>Spermatophyta</taxon>
        <taxon>Magnoliopsida</taxon>
        <taxon>eudicotyledons</taxon>
        <taxon>Gunneridae</taxon>
        <taxon>Pentapetalae</taxon>
        <taxon>rosids</taxon>
        <taxon>fabids</taxon>
        <taxon>Fabales</taxon>
        <taxon>Fabaceae</taxon>
        <taxon>Papilionoideae</taxon>
        <taxon>50 kb inversion clade</taxon>
        <taxon>NPAAA clade</taxon>
        <taxon>indigoferoid/millettioid clade</taxon>
        <taxon>Phaseoleae</taxon>
        <taxon>Psophocarpus</taxon>
    </lineage>
</organism>
<evidence type="ECO:0008006" key="4">
    <source>
        <dbReference type="Google" id="ProtNLM"/>
    </source>
</evidence>